<dbReference type="EMBL" id="JBJJXI010000159">
    <property type="protein sequence ID" value="KAL3385144.1"/>
    <property type="molecule type" value="Genomic_DNA"/>
</dbReference>
<protein>
    <submittedName>
        <fullName evidence="1">Uncharacterized protein</fullName>
    </submittedName>
</protein>
<evidence type="ECO:0000313" key="2">
    <source>
        <dbReference type="Proteomes" id="UP001627154"/>
    </source>
</evidence>
<proteinExistence type="predicted"/>
<dbReference type="Proteomes" id="UP001627154">
    <property type="component" value="Unassembled WGS sequence"/>
</dbReference>
<reference evidence="1 2" key="1">
    <citation type="journal article" date="2024" name="bioRxiv">
        <title>A reference genome for Trichogramma kaykai: A tiny desert-dwelling parasitoid wasp with competing sex-ratio distorters.</title>
        <authorList>
            <person name="Culotta J."/>
            <person name="Lindsey A.R."/>
        </authorList>
    </citation>
    <scope>NUCLEOTIDE SEQUENCE [LARGE SCALE GENOMIC DNA]</scope>
    <source>
        <strain evidence="1 2">KSX58</strain>
    </source>
</reference>
<accession>A0ABD2VWL0</accession>
<keyword evidence="2" id="KW-1185">Reference proteome</keyword>
<organism evidence="1 2">
    <name type="scientific">Trichogramma kaykai</name>
    <dbReference type="NCBI Taxonomy" id="54128"/>
    <lineage>
        <taxon>Eukaryota</taxon>
        <taxon>Metazoa</taxon>
        <taxon>Ecdysozoa</taxon>
        <taxon>Arthropoda</taxon>
        <taxon>Hexapoda</taxon>
        <taxon>Insecta</taxon>
        <taxon>Pterygota</taxon>
        <taxon>Neoptera</taxon>
        <taxon>Endopterygota</taxon>
        <taxon>Hymenoptera</taxon>
        <taxon>Apocrita</taxon>
        <taxon>Proctotrupomorpha</taxon>
        <taxon>Chalcidoidea</taxon>
        <taxon>Trichogrammatidae</taxon>
        <taxon>Trichogramma</taxon>
    </lineage>
</organism>
<comment type="caution">
    <text evidence="1">The sequence shown here is derived from an EMBL/GenBank/DDBJ whole genome shotgun (WGS) entry which is preliminary data.</text>
</comment>
<sequence length="147" mass="17400">MKLLQRTNSYISYTSLVLFITVCYATLQNQGVWSDDVPAFFLKIAKNIPRIGRSSLENTDNAHGIETIKSFDEESWYKDEDKMSNMYKRKINMIKDDLQSWQQFPLSIEGPPELWRTLADYSQNPVHRASTNFNNDLWTRDKREEFY</sequence>
<name>A0ABD2VWL0_9HYME</name>
<gene>
    <name evidence="1" type="ORF">TKK_019146</name>
</gene>
<dbReference type="AlphaFoldDB" id="A0ABD2VWL0"/>
<evidence type="ECO:0000313" key="1">
    <source>
        <dbReference type="EMBL" id="KAL3385144.1"/>
    </source>
</evidence>